<feature type="region of interest" description="Disordered" evidence="1">
    <location>
        <begin position="43"/>
        <end position="70"/>
    </location>
</feature>
<organism evidence="2 3">
    <name type="scientific">Novymonas esmeraldas</name>
    <dbReference type="NCBI Taxonomy" id="1808958"/>
    <lineage>
        <taxon>Eukaryota</taxon>
        <taxon>Discoba</taxon>
        <taxon>Euglenozoa</taxon>
        <taxon>Kinetoplastea</taxon>
        <taxon>Metakinetoplastina</taxon>
        <taxon>Trypanosomatida</taxon>
        <taxon>Trypanosomatidae</taxon>
        <taxon>Novymonas</taxon>
    </lineage>
</organism>
<comment type="caution">
    <text evidence="2">The sequence shown here is derived from an EMBL/GenBank/DDBJ whole genome shotgun (WGS) entry which is preliminary data.</text>
</comment>
<feature type="region of interest" description="Disordered" evidence="1">
    <location>
        <begin position="493"/>
        <end position="529"/>
    </location>
</feature>
<dbReference type="Proteomes" id="UP001430356">
    <property type="component" value="Unassembled WGS sequence"/>
</dbReference>
<keyword evidence="3" id="KW-1185">Reference proteome</keyword>
<evidence type="ECO:0000313" key="3">
    <source>
        <dbReference type="Proteomes" id="UP001430356"/>
    </source>
</evidence>
<reference evidence="2 3" key="1">
    <citation type="journal article" date="2021" name="MBio">
        <title>A New Model Trypanosomatid, Novymonas esmeraldas: Genomic Perception of Its 'Candidatus Pandoraea novymonadis' Endosymbiont.</title>
        <authorList>
            <person name="Zakharova A."/>
            <person name="Saura A."/>
            <person name="Butenko A."/>
            <person name="Podesvova L."/>
            <person name="Warmusova S."/>
            <person name="Kostygov A.Y."/>
            <person name="Nenarokova A."/>
            <person name="Lukes J."/>
            <person name="Opperdoes F.R."/>
            <person name="Yurchenko V."/>
        </authorList>
    </citation>
    <scope>NUCLEOTIDE SEQUENCE [LARGE SCALE GENOMIC DNA]</scope>
    <source>
        <strain evidence="2 3">E262AT.01</strain>
    </source>
</reference>
<feature type="compositionally biased region" description="Low complexity" evidence="1">
    <location>
        <begin position="407"/>
        <end position="420"/>
    </location>
</feature>
<evidence type="ECO:0000256" key="1">
    <source>
        <dbReference type="SAM" id="MobiDB-lite"/>
    </source>
</evidence>
<dbReference type="EMBL" id="JAECZO010000033">
    <property type="protein sequence ID" value="KAK7194219.1"/>
    <property type="molecule type" value="Genomic_DNA"/>
</dbReference>
<feature type="region of interest" description="Disordered" evidence="1">
    <location>
        <begin position="175"/>
        <end position="217"/>
    </location>
</feature>
<name>A0AAW0EM43_9TRYP</name>
<proteinExistence type="predicted"/>
<evidence type="ECO:0000313" key="2">
    <source>
        <dbReference type="EMBL" id="KAK7194219.1"/>
    </source>
</evidence>
<protein>
    <submittedName>
        <fullName evidence="2">Uncharacterized protein</fullName>
    </submittedName>
</protein>
<gene>
    <name evidence="2" type="ORF">NESM_000336000</name>
</gene>
<feature type="region of interest" description="Disordered" evidence="1">
    <location>
        <begin position="387"/>
        <end position="420"/>
    </location>
</feature>
<accession>A0AAW0EM43</accession>
<sequence>MPARISHDVVERRLLDAPRTPEVLHRVVGLLWFSLLHGTRDPPAGEVAASRTDAEDEAAATSPAPPPPPLTAPWIVRASHVMGDDGDASLAASGVDVDEWGSAAFGGFCAEGDEAAPSTLTAATSSVFSGPLPSTRSAPDSSSFARHVAQPVPVVELSPLILRVLLWWAGHPRLPPRRRRRSERPTTPESGESASGGRGAASPASCGDGGTAAERAEAARQRRVDAVDAQQLRRRIAEIFAVLCHRGDGVVVSDALLYGQCHDSSERAAQRCRLVFSSCSDARWHAATSRPASASPSPPLSLLSSSSLHTHHDPAVAHSRAYSAEELLCRLVDVHTSAAAAAPHASSLRGASSSADVVAAGLLLRTLLSCPRVHTRLVHLFSAGSCGRAGGDSEETQTPRQRRRGRSTAAGAGQPSVPDAVAAEAAATRRDIAVFLPVLTHASPTVSTAAWQTLGSLLLRAGSAPVGAAVHRLLSLAPPYPVQRLLAAALALPGDDDEGGSGEGGQGDRDGDGYSSAVQGSGPPPSHPEARNCGLRLLHVLCTSTSVPPTAQTLFHQCPALLWRVLRLAEALCNGVPVAHGALVRGVLADYVMCAARSSHSGALSRSSDGVAPLSTSAVSVSVLLRLNKDALLSFLSATCATWGDGGCGGGGGGVDAAMEDDGGDRAGSGALTAAACAYGEENLMRSLRSM</sequence>
<dbReference type="AlphaFoldDB" id="A0AAW0EM43"/>